<dbReference type="AlphaFoldDB" id="A0A6J6XK52"/>
<sequence>MAQGLFYLRNGEPHLGVGAVEHQIPVFAWIVQEVQRLEGQLEVLEGWNIERGDQGDRVAGIKSSQDLVIKSRRSVNYDVVKHVFQQRQNVRNE</sequence>
<organism evidence="1">
    <name type="scientific">freshwater metagenome</name>
    <dbReference type="NCBI Taxonomy" id="449393"/>
    <lineage>
        <taxon>unclassified sequences</taxon>
        <taxon>metagenomes</taxon>
        <taxon>ecological metagenomes</taxon>
    </lineage>
</organism>
<accession>A0A6J6XK52</accession>
<protein>
    <submittedName>
        <fullName evidence="1">Unannotated protein</fullName>
    </submittedName>
</protein>
<proteinExistence type="predicted"/>
<reference evidence="1" key="1">
    <citation type="submission" date="2020-05" db="EMBL/GenBank/DDBJ databases">
        <authorList>
            <person name="Chiriac C."/>
            <person name="Salcher M."/>
            <person name="Ghai R."/>
            <person name="Kavagutti S V."/>
        </authorList>
    </citation>
    <scope>NUCLEOTIDE SEQUENCE</scope>
</reference>
<gene>
    <name evidence="1" type="ORF">UFOPK3024_00291</name>
</gene>
<evidence type="ECO:0000313" key="1">
    <source>
        <dbReference type="EMBL" id="CAB4795588.1"/>
    </source>
</evidence>
<dbReference type="EMBL" id="CAFAAK010000039">
    <property type="protein sequence ID" value="CAB4795588.1"/>
    <property type="molecule type" value="Genomic_DNA"/>
</dbReference>
<name>A0A6J6XK52_9ZZZZ</name>